<proteinExistence type="predicted"/>
<evidence type="ECO:0000313" key="2">
    <source>
        <dbReference type="Proteomes" id="UP000593985"/>
    </source>
</evidence>
<dbReference type="EMBL" id="MT774398">
    <property type="protein sequence ID" value="QOR56908.1"/>
    <property type="molecule type" value="Genomic_DNA"/>
</dbReference>
<protein>
    <submittedName>
        <fullName evidence="1">Uncharacterized protein</fullName>
    </submittedName>
</protein>
<evidence type="ECO:0000313" key="1">
    <source>
        <dbReference type="EMBL" id="QOR56908.1"/>
    </source>
</evidence>
<dbReference type="KEGG" id="vg:65130832"/>
<accession>A0A7M1RRH6</accession>
<sequence>MRVVPWWVWFDSKQEEREFKHMLNESKSDIEAIGKVMDKYPQLTMDQVSGIVDNFKKEINKP</sequence>
<dbReference type="RefSeq" id="YP_010112360.1">
    <property type="nucleotide sequence ID" value="NC_055891.1"/>
</dbReference>
<reference evidence="1 2" key="1">
    <citation type="submission" date="2020-07" db="EMBL/GenBank/DDBJ databases">
        <title>Taxonomic proposal: Crassvirales, a new order of highly abundant and diverse bacterial viruses.</title>
        <authorList>
            <person name="Shkoporov A.N."/>
            <person name="Stockdale S.R."/>
            <person name="Guerin E."/>
            <person name="Ross R.P."/>
            <person name="Hill C."/>
        </authorList>
    </citation>
    <scope>NUCLEOTIDE SEQUENCE [LARGE SCALE GENOMIC DNA]</scope>
</reference>
<keyword evidence="2" id="KW-1185">Reference proteome</keyword>
<dbReference type="Proteomes" id="UP000593985">
    <property type="component" value="Segment"/>
</dbReference>
<organism evidence="1 2">
    <name type="scientific">uncultured phage cr60_1</name>
    <dbReference type="NCBI Taxonomy" id="2772082"/>
    <lineage>
        <taxon>Viruses</taxon>
        <taxon>Duplodnaviria</taxon>
        <taxon>Heunggongvirae</taxon>
        <taxon>Uroviricota</taxon>
        <taxon>Caudoviricetes</taxon>
        <taxon>Crassvirales</taxon>
        <taxon>Suoliviridae</taxon>
        <taxon>Loutivirinae</taxon>
        <taxon>Buchavirus</taxon>
        <taxon>Buchavirus hominis</taxon>
    </lineage>
</organism>
<dbReference type="GeneID" id="65130832"/>
<name>A0A7M1RRH6_9CAUD</name>